<dbReference type="RefSeq" id="WP_139221954.1">
    <property type="nucleotide sequence ID" value="NZ_FOVD01000001.1"/>
</dbReference>
<gene>
    <name evidence="1" type="ORF">SAMN05421594_0074</name>
</gene>
<dbReference type="EMBL" id="FOVD01000001">
    <property type="protein sequence ID" value="SFM98122.1"/>
    <property type="molecule type" value="Genomic_DNA"/>
</dbReference>
<evidence type="ECO:0000313" key="1">
    <source>
        <dbReference type="EMBL" id="SFM98122.1"/>
    </source>
</evidence>
<evidence type="ECO:0008006" key="3">
    <source>
        <dbReference type="Google" id="ProtNLM"/>
    </source>
</evidence>
<dbReference type="AlphaFoldDB" id="A0A1I4VA98"/>
<dbReference type="OrthoDB" id="1253590at2"/>
<reference evidence="2" key="1">
    <citation type="submission" date="2016-10" db="EMBL/GenBank/DDBJ databases">
        <authorList>
            <person name="Varghese N."/>
            <person name="Submissions S."/>
        </authorList>
    </citation>
    <scope>NUCLEOTIDE SEQUENCE [LARGE SCALE GENOMIC DNA]</scope>
    <source>
        <strain evidence="2">DSM 25575</strain>
    </source>
</reference>
<protein>
    <recommendedName>
        <fullName evidence="3">Lipocalin-like domain-containing protein</fullName>
    </recommendedName>
</protein>
<keyword evidence="2" id="KW-1185">Reference proteome</keyword>
<name>A0A1I4VA98_CHROL</name>
<proteinExistence type="predicted"/>
<evidence type="ECO:0000313" key="2">
    <source>
        <dbReference type="Proteomes" id="UP000198769"/>
    </source>
</evidence>
<organism evidence="1 2">
    <name type="scientific">Chryseobacterium oleae</name>
    <dbReference type="NCBI Taxonomy" id="491207"/>
    <lineage>
        <taxon>Bacteria</taxon>
        <taxon>Pseudomonadati</taxon>
        <taxon>Bacteroidota</taxon>
        <taxon>Flavobacteriia</taxon>
        <taxon>Flavobacteriales</taxon>
        <taxon>Weeksellaceae</taxon>
        <taxon>Chryseobacterium group</taxon>
        <taxon>Chryseobacterium</taxon>
    </lineage>
</organism>
<accession>A0A1I4VA98</accession>
<sequence length="138" mass="15855">MKHLKIGAAALCMVVFSQAKSQKTAVVGKSDEPAKCKNIREGKFLRQNYPEGIWYMTIKDNIQTEYFNNGKDFIKSTLVFVDDCNYKAIVLEKSDKNDPVQVGDVFNNQVIETQDNLLKIQSRIEKNKFEVIYVKVKK</sequence>
<dbReference type="Proteomes" id="UP000198769">
    <property type="component" value="Unassembled WGS sequence"/>
</dbReference>